<dbReference type="InterPro" id="IPR044922">
    <property type="entry name" value="DUF2063_N_sf"/>
</dbReference>
<reference evidence="2 3" key="1">
    <citation type="submission" date="2007-01" db="EMBL/GenBank/DDBJ databases">
        <title>Complete sequence of Psychromonas ingrahamii 37.</title>
        <authorList>
            <consortium name="US DOE Joint Genome Institute"/>
            <person name="Copeland A."/>
            <person name="Lucas S."/>
            <person name="Lapidus A."/>
            <person name="Barry K."/>
            <person name="Detter J.C."/>
            <person name="Glavina del Rio T."/>
            <person name="Hammon N."/>
            <person name="Israni S."/>
            <person name="Dalin E."/>
            <person name="Tice H."/>
            <person name="Pitluck S."/>
            <person name="Thompson L.S."/>
            <person name="Brettin T."/>
            <person name="Bruce D."/>
            <person name="Han C."/>
            <person name="Tapia R."/>
            <person name="Schmutz J."/>
            <person name="Larimer F."/>
            <person name="Land M."/>
            <person name="Hauser L."/>
            <person name="Kyrpides N."/>
            <person name="Ivanova N."/>
            <person name="Staley J."/>
            <person name="Richardson P."/>
        </authorList>
    </citation>
    <scope>NUCLEOTIDE SEQUENCE [LARGE SCALE GENOMIC DNA]</scope>
    <source>
        <strain evidence="2 3">37</strain>
    </source>
</reference>
<dbReference type="STRING" id="357804.Ping_0942"/>
<evidence type="ECO:0000313" key="2">
    <source>
        <dbReference type="EMBL" id="ABM02784.1"/>
    </source>
</evidence>
<dbReference type="AlphaFoldDB" id="A1STG9"/>
<accession>A1STG9</accession>
<dbReference type="EMBL" id="CP000510">
    <property type="protein sequence ID" value="ABM02784.1"/>
    <property type="molecule type" value="Genomic_DNA"/>
</dbReference>
<dbReference type="RefSeq" id="WP_011769347.1">
    <property type="nucleotide sequence ID" value="NC_008709.1"/>
</dbReference>
<evidence type="ECO:0000259" key="1">
    <source>
        <dbReference type="Pfam" id="PF09836"/>
    </source>
</evidence>
<organism evidence="2 3">
    <name type="scientific">Psychromonas ingrahamii (strain DSM 17664 / CCUG 51855 / 37)</name>
    <dbReference type="NCBI Taxonomy" id="357804"/>
    <lineage>
        <taxon>Bacteria</taxon>
        <taxon>Pseudomonadati</taxon>
        <taxon>Pseudomonadota</taxon>
        <taxon>Gammaproteobacteria</taxon>
        <taxon>Alteromonadales</taxon>
        <taxon>Psychromonadaceae</taxon>
        <taxon>Psychromonas</taxon>
    </lineage>
</organism>
<dbReference type="InterPro" id="IPR018640">
    <property type="entry name" value="DUF2063"/>
</dbReference>
<dbReference type="eggNOG" id="COG3219">
    <property type="taxonomic scope" value="Bacteria"/>
</dbReference>
<gene>
    <name evidence="2" type="ordered locus">Ping_0942</name>
</gene>
<sequence length="249" mass="28967">MNIKQLQWQFSDTLLYKNDQIAKQIKPKKAFTSNELLQIYRNNFVMGVTEALSATYQHTLSLVGETFFNTVARGFILRHPPQENNMMTYGDGFSEYLHELEQLKALPYVAEMARFEWLLEQTTNTKLQPLSLDFQQLKLIPTEQLDNISFQIATQVSIFSSKQNIQHLYRMIIHKQIQETDLNQICYLALKKQLNFSVELILLSEAEFLLLQQIMQQKKMGQIAPQSLLEGLPQLLEKDLLYGFTLINA</sequence>
<dbReference type="Pfam" id="PF09836">
    <property type="entry name" value="DUF2063"/>
    <property type="match status" value="1"/>
</dbReference>
<keyword evidence="3" id="KW-1185">Reference proteome</keyword>
<dbReference type="KEGG" id="pin:Ping_0942"/>
<evidence type="ECO:0000313" key="3">
    <source>
        <dbReference type="Proteomes" id="UP000000639"/>
    </source>
</evidence>
<dbReference type="OrthoDB" id="4146344at2"/>
<protein>
    <recommendedName>
        <fullName evidence="1">Putative DNA-binding domain-containing protein</fullName>
    </recommendedName>
</protein>
<name>A1STG9_PSYIN</name>
<feature type="domain" description="Putative DNA-binding" evidence="1">
    <location>
        <begin position="5"/>
        <end position="97"/>
    </location>
</feature>
<proteinExistence type="predicted"/>
<dbReference type="HOGENOM" id="CLU_086594_2_0_6"/>
<dbReference type="Proteomes" id="UP000000639">
    <property type="component" value="Chromosome"/>
</dbReference>
<dbReference type="Gene3D" id="1.10.150.690">
    <property type="entry name" value="DUF2063"/>
    <property type="match status" value="1"/>
</dbReference>